<name>A0A835TAD3_9CHLO</name>
<reference evidence="1" key="1">
    <citation type="journal article" date="2020" name="bioRxiv">
        <title>Comparative genomics of Chlamydomonas.</title>
        <authorList>
            <person name="Craig R.J."/>
            <person name="Hasan A.R."/>
            <person name="Ness R.W."/>
            <person name="Keightley P.D."/>
        </authorList>
    </citation>
    <scope>NUCLEOTIDE SEQUENCE</scope>
    <source>
        <strain evidence="1">CCAP 11/173</strain>
    </source>
</reference>
<dbReference type="Proteomes" id="UP000613740">
    <property type="component" value="Unassembled WGS sequence"/>
</dbReference>
<proteinExistence type="predicted"/>
<accession>A0A835TAD3</accession>
<evidence type="ECO:0000313" key="1">
    <source>
        <dbReference type="EMBL" id="KAG2434420.1"/>
    </source>
</evidence>
<evidence type="ECO:0000313" key="2">
    <source>
        <dbReference type="Proteomes" id="UP000613740"/>
    </source>
</evidence>
<comment type="caution">
    <text evidence="1">The sequence shown here is derived from an EMBL/GenBank/DDBJ whole genome shotgun (WGS) entry which is preliminary data.</text>
</comment>
<keyword evidence="2" id="KW-1185">Reference proteome</keyword>
<sequence>MASYLDERLGHHRKAFEGRGADMPALHIGIQLAAVMGTVVVRWEETGRFQTAESRELRSRNYPFNSVKNEGYRIKAGLLVMGLSEAEVQTIWAALQ</sequence>
<dbReference type="OrthoDB" id="554215at2759"/>
<protein>
    <submittedName>
        <fullName evidence="1">Uncharacterized protein</fullName>
    </submittedName>
</protein>
<gene>
    <name evidence="1" type="ORF">HYH02_012250</name>
</gene>
<dbReference type="AlphaFoldDB" id="A0A835TAD3"/>
<dbReference type="EMBL" id="JAEHOD010000057">
    <property type="protein sequence ID" value="KAG2434420.1"/>
    <property type="molecule type" value="Genomic_DNA"/>
</dbReference>
<organism evidence="1 2">
    <name type="scientific">Chlamydomonas schloesseri</name>
    <dbReference type="NCBI Taxonomy" id="2026947"/>
    <lineage>
        <taxon>Eukaryota</taxon>
        <taxon>Viridiplantae</taxon>
        <taxon>Chlorophyta</taxon>
        <taxon>core chlorophytes</taxon>
        <taxon>Chlorophyceae</taxon>
        <taxon>CS clade</taxon>
        <taxon>Chlamydomonadales</taxon>
        <taxon>Chlamydomonadaceae</taxon>
        <taxon>Chlamydomonas</taxon>
    </lineage>
</organism>